<evidence type="ECO:0000256" key="1">
    <source>
        <dbReference type="ARBA" id="ARBA00001962"/>
    </source>
</evidence>
<dbReference type="AlphaFoldDB" id="A0A7S4FB28"/>
<dbReference type="InterPro" id="IPR008775">
    <property type="entry name" value="Phytyl_CoA_dOase-like"/>
</dbReference>
<dbReference type="PANTHER" id="PTHR20883:SF51">
    <property type="entry name" value="PHYTANOYL-COA HYDROXYLASE"/>
    <property type="match status" value="1"/>
</dbReference>
<sequence length="403" mass="43452">MGTFDDGALLQLRCKDGLLSPLLQVEADGDTLLFREPGMAGHLRIGRGHRVDFQGGRGEWARFVPVDLAGGFTALKSLGHANAGNTIFLALAATSVASQSTSLTSASTIGDRSAFEVLLQEEQLQRADPPPMFPLSFAHKEALMSTGYLLLPGLVPTPQVEAALRAINAHLGLGAAAWSEEEGRPALAGGIKSARPIMYLLYATAAFGVVEQLLGRPRRPHAAQIALRFPTRDFVAEQTEDQWHIDGMKKPHMSPFQLLLGVALSATPADDCGNLGVWPRSHTRLHEEVRRRALEPPRTAENVAADPWGGARPALDGSAVQLQLQPGDVVLVHQKVAHRVCKNASPHVRYQVYFRLSHVLHDAEAPLGGLWDHFEGLAGLEGLEEGFADEPTHADAPLDKGEL</sequence>
<dbReference type="EMBL" id="HBIZ01060502">
    <property type="protein sequence ID" value="CAE0785023.1"/>
    <property type="molecule type" value="Transcribed_RNA"/>
</dbReference>
<evidence type="ECO:0000313" key="2">
    <source>
        <dbReference type="EMBL" id="CAE0785023.1"/>
    </source>
</evidence>
<gene>
    <name evidence="2" type="ORF">PCAR00345_LOCUS37731</name>
</gene>
<organism evidence="2">
    <name type="scientific">Chrysotila carterae</name>
    <name type="common">Marine alga</name>
    <name type="synonym">Syracosphaera carterae</name>
    <dbReference type="NCBI Taxonomy" id="13221"/>
    <lineage>
        <taxon>Eukaryota</taxon>
        <taxon>Haptista</taxon>
        <taxon>Haptophyta</taxon>
        <taxon>Prymnesiophyceae</taxon>
        <taxon>Isochrysidales</taxon>
        <taxon>Isochrysidaceae</taxon>
        <taxon>Chrysotila</taxon>
    </lineage>
</organism>
<dbReference type="SUPFAM" id="SSF51197">
    <property type="entry name" value="Clavaminate synthase-like"/>
    <property type="match status" value="1"/>
</dbReference>
<proteinExistence type="predicted"/>
<reference evidence="2" key="1">
    <citation type="submission" date="2021-01" db="EMBL/GenBank/DDBJ databases">
        <authorList>
            <person name="Corre E."/>
            <person name="Pelletier E."/>
            <person name="Niang G."/>
            <person name="Scheremetjew M."/>
            <person name="Finn R."/>
            <person name="Kale V."/>
            <person name="Holt S."/>
            <person name="Cochrane G."/>
            <person name="Meng A."/>
            <person name="Brown T."/>
            <person name="Cohen L."/>
        </authorList>
    </citation>
    <scope>NUCLEOTIDE SEQUENCE</scope>
    <source>
        <strain evidence="2">CCMP645</strain>
    </source>
</reference>
<accession>A0A7S4FB28</accession>
<dbReference type="Gene3D" id="2.60.120.620">
    <property type="entry name" value="q2cbj1_9rhob like domain"/>
    <property type="match status" value="1"/>
</dbReference>
<protein>
    <submittedName>
        <fullName evidence="2">Uncharacterized protein</fullName>
    </submittedName>
</protein>
<name>A0A7S4FB28_CHRCT</name>
<dbReference type="PANTHER" id="PTHR20883">
    <property type="entry name" value="PHYTANOYL-COA DIOXYGENASE DOMAIN CONTAINING 1"/>
    <property type="match status" value="1"/>
</dbReference>
<comment type="cofactor">
    <cofactor evidence="1">
        <name>Fe cation</name>
        <dbReference type="ChEBI" id="CHEBI:24875"/>
    </cofactor>
</comment>
<dbReference type="Pfam" id="PF05721">
    <property type="entry name" value="PhyH"/>
    <property type="match status" value="1"/>
</dbReference>